<gene>
    <name evidence="2" type="ORF">PEVE_00005090</name>
</gene>
<proteinExistence type="predicted"/>
<evidence type="ECO:0000313" key="2">
    <source>
        <dbReference type="EMBL" id="CAH3019980.1"/>
    </source>
</evidence>
<reference evidence="2 3" key="1">
    <citation type="submission" date="2022-05" db="EMBL/GenBank/DDBJ databases">
        <authorList>
            <consortium name="Genoscope - CEA"/>
            <person name="William W."/>
        </authorList>
    </citation>
    <scope>NUCLEOTIDE SEQUENCE [LARGE SCALE GENOMIC DNA]</scope>
</reference>
<comment type="caution">
    <text evidence="2">The sequence shown here is derived from an EMBL/GenBank/DDBJ whole genome shotgun (WGS) entry which is preliminary data.</text>
</comment>
<name>A0ABN8LW05_9CNID</name>
<keyword evidence="3" id="KW-1185">Reference proteome</keyword>
<protein>
    <submittedName>
        <fullName evidence="2">Uncharacterized protein</fullName>
    </submittedName>
</protein>
<evidence type="ECO:0000256" key="1">
    <source>
        <dbReference type="SAM" id="MobiDB-lite"/>
    </source>
</evidence>
<dbReference type="Proteomes" id="UP001159427">
    <property type="component" value="Unassembled WGS sequence"/>
</dbReference>
<dbReference type="EMBL" id="CALNXI010000132">
    <property type="protein sequence ID" value="CAH3019980.1"/>
    <property type="molecule type" value="Genomic_DNA"/>
</dbReference>
<organism evidence="2 3">
    <name type="scientific">Porites evermanni</name>
    <dbReference type="NCBI Taxonomy" id="104178"/>
    <lineage>
        <taxon>Eukaryota</taxon>
        <taxon>Metazoa</taxon>
        <taxon>Cnidaria</taxon>
        <taxon>Anthozoa</taxon>
        <taxon>Hexacorallia</taxon>
        <taxon>Scleractinia</taxon>
        <taxon>Fungiina</taxon>
        <taxon>Poritidae</taxon>
        <taxon>Porites</taxon>
    </lineage>
</organism>
<accession>A0ABN8LW05</accession>
<feature type="region of interest" description="Disordered" evidence="1">
    <location>
        <begin position="29"/>
        <end position="51"/>
    </location>
</feature>
<evidence type="ECO:0000313" key="3">
    <source>
        <dbReference type="Proteomes" id="UP001159427"/>
    </source>
</evidence>
<sequence length="129" mass="14968">MNVPQAANVTPSEVLRYIRNNYMIVPASNPPLPMQTRPNVRPASRRTRDMSTPVATTVRNSKCPFTYEVQKNLNMVPLFVNYARCDGCDTRCKPVTFTHQLLSRHHHCNKVWVWTQRTLPIAFVWVDKE</sequence>